<protein>
    <recommendedName>
        <fullName evidence="9">RWP-RK domain-containing protein</fullName>
    </recommendedName>
</protein>
<proteinExistence type="predicted"/>
<feature type="compositionally biased region" description="Low complexity" evidence="7">
    <location>
        <begin position="261"/>
        <end position="278"/>
    </location>
</feature>
<dbReference type="AlphaFoldDB" id="A0AA38T187"/>
<dbReference type="InterPro" id="IPR044607">
    <property type="entry name" value="RKD-like"/>
</dbReference>
<keyword evidence="2" id="KW-0805">Transcription regulation</keyword>
<dbReference type="GO" id="GO:0003677">
    <property type="term" value="F:DNA binding"/>
    <property type="evidence" value="ECO:0007669"/>
    <property type="project" value="UniProtKB-KW"/>
</dbReference>
<feature type="transmembrane region" description="Helical" evidence="8">
    <location>
        <begin position="360"/>
        <end position="380"/>
    </location>
</feature>
<feature type="compositionally biased region" description="Pro residues" evidence="7">
    <location>
        <begin position="279"/>
        <end position="290"/>
    </location>
</feature>
<keyword evidence="8" id="KW-0812">Transmembrane</keyword>
<evidence type="ECO:0000256" key="5">
    <source>
        <dbReference type="ARBA" id="ARBA00023163"/>
    </source>
</evidence>
<evidence type="ECO:0000256" key="7">
    <source>
        <dbReference type="SAM" id="MobiDB-lite"/>
    </source>
</evidence>
<accession>A0AA38T187</accession>
<keyword evidence="11" id="KW-1185">Reference proteome</keyword>
<keyword evidence="8" id="KW-0472">Membrane</keyword>
<reference evidence="10" key="1">
    <citation type="submission" date="2023-03" db="EMBL/GenBank/DDBJ databases">
        <title>Chromosome-scale reference genome and RAD-based genetic map of yellow starthistle (Centaurea solstitialis) reveal putative structural variation and QTLs associated with invader traits.</title>
        <authorList>
            <person name="Reatini B."/>
            <person name="Cang F.A."/>
            <person name="Jiang Q."/>
            <person name="Mckibben M.T.W."/>
            <person name="Barker M.S."/>
            <person name="Rieseberg L.H."/>
            <person name="Dlugosch K.M."/>
        </authorList>
    </citation>
    <scope>NUCLEOTIDE SEQUENCE</scope>
    <source>
        <strain evidence="10">CAN-66</strain>
        <tissue evidence="10">Leaf</tissue>
    </source>
</reference>
<feature type="compositionally biased region" description="Polar residues" evidence="7">
    <location>
        <begin position="181"/>
        <end position="197"/>
    </location>
</feature>
<feature type="compositionally biased region" description="Basic and acidic residues" evidence="7">
    <location>
        <begin position="212"/>
        <end position="226"/>
    </location>
</feature>
<keyword evidence="3" id="KW-0175">Coiled coil</keyword>
<evidence type="ECO:0000256" key="2">
    <source>
        <dbReference type="ARBA" id="ARBA00023015"/>
    </source>
</evidence>
<dbReference type="GO" id="GO:0003700">
    <property type="term" value="F:DNA-binding transcription factor activity"/>
    <property type="evidence" value="ECO:0007669"/>
    <property type="project" value="InterPro"/>
</dbReference>
<evidence type="ECO:0000313" key="10">
    <source>
        <dbReference type="EMBL" id="KAJ9552539.1"/>
    </source>
</evidence>
<comment type="function">
    <text evidence="1">Putative transcription factor.</text>
</comment>
<dbReference type="InterPro" id="IPR003035">
    <property type="entry name" value="RWP-RK_dom"/>
</dbReference>
<evidence type="ECO:0000256" key="1">
    <source>
        <dbReference type="ARBA" id="ARBA00004049"/>
    </source>
</evidence>
<evidence type="ECO:0000256" key="8">
    <source>
        <dbReference type="SAM" id="Phobius"/>
    </source>
</evidence>
<keyword evidence="8" id="KW-1133">Transmembrane helix</keyword>
<feature type="domain" description="RWP-RK" evidence="9">
    <location>
        <begin position="46"/>
        <end position="127"/>
    </location>
</feature>
<dbReference type="Pfam" id="PF02042">
    <property type="entry name" value="RWP-RK"/>
    <property type="match status" value="1"/>
</dbReference>
<evidence type="ECO:0000256" key="6">
    <source>
        <dbReference type="ARBA" id="ARBA00023242"/>
    </source>
</evidence>
<evidence type="ECO:0000256" key="4">
    <source>
        <dbReference type="ARBA" id="ARBA00023125"/>
    </source>
</evidence>
<organism evidence="10 11">
    <name type="scientific">Centaurea solstitialis</name>
    <name type="common">yellow star-thistle</name>
    <dbReference type="NCBI Taxonomy" id="347529"/>
    <lineage>
        <taxon>Eukaryota</taxon>
        <taxon>Viridiplantae</taxon>
        <taxon>Streptophyta</taxon>
        <taxon>Embryophyta</taxon>
        <taxon>Tracheophyta</taxon>
        <taxon>Spermatophyta</taxon>
        <taxon>Magnoliopsida</taxon>
        <taxon>eudicotyledons</taxon>
        <taxon>Gunneridae</taxon>
        <taxon>Pentapetalae</taxon>
        <taxon>asterids</taxon>
        <taxon>campanulids</taxon>
        <taxon>Asterales</taxon>
        <taxon>Asteraceae</taxon>
        <taxon>Carduoideae</taxon>
        <taxon>Cardueae</taxon>
        <taxon>Centaureinae</taxon>
        <taxon>Centaurea</taxon>
    </lineage>
</organism>
<comment type="caution">
    <text evidence="10">The sequence shown here is derived from an EMBL/GenBank/DDBJ whole genome shotgun (WGS) entry which is preliminary data.</text>
</comment>
<evidence type="ECO:0000256" key="3">
    <source>
        <dbReference type="ARBA" id="ARBA00023054"/>
    </source>
</evidence>
<keyword evidence="6" id="KW-0539">Nucleus</keyword>
<sequence length="411" mass="45755">MNICDADFDFDMDDLCSSDWCDIFTDHSNPMDHHHLHVNTNELQVTNSGGKKPPKRPGPLSLEEIQKHFEKPIRMAAKELNVGLTLLKKRCRELNIKGWPHRKLKSLKSIIQNVKEMGLQEEMEKIEFEIKANTNEEIEMKTEANIRKEIDEERRNRNSGISRLGIGDTHSLVVQIANLSSTMSQETDPSEHPSQGSSEHHSGAPRSLTAIQEHDTSSDSDADSHRAPIRSATGPTLWTRDPVWPQGDGAGPSWVRGQGGSSSSSSSSSSSRSSSRTRTPPPIARPPPAVHAPIVHLGGMTPVERHEVARIARGQRIHESLIDHHDHMIDSLIDVAGADSQQLTRVVALLSHTMASLHHLYTVVYMVMALVVIMFGWAIWRARIMPPRREDPELARLVSEQVLASLPNIVS</sequence>
<name>A0AA38T187_9ASTR</name>
<dbReference type="PROSITE" id="PS51519">
    <property type="entry name" value="RWP_RK"/>
    <property type="match status" value="1"/>
</dbReference>
<evidence type="ECO:0000313" key="11">
    <source>
        <dbReference type="Proteomes" id="UP001172457"/>
    </source>
</evidence>
<dbReference type="PANTHER" id="PTHR46373:SF20">
    <property type="entry name" value="PROTEIN RKD1"/>
    <property type="match status" value="1"/>
</dbReference>
<dbReference type="Proteomes" id="UP001172457">
    <property type="component" value="Chromosome 4"/>
</dbReference>
<keyword evidence="5" id="KW-0804">Transcription</keyword>
<evidence type="ECO:0000259" key="9">
    <source>
        <dbReference type="PROSITE" id="PS51519"/>
    </source>
</evidence>
<dbReference type="PANTHER" id="PTHR46373">
    <property type="entry name" value="PROTEIN RKD4"/>
    <property type="match status" value="1"/>
</dbReference>
<keyword evidence="4" id="KW-0238">DNA-binding</keyword>
<dbReference type="EMBL" id="JARYMX010000004">
    <property type="protein sequence ID" value="KAJ9552539.1"/>
    <property type="molecule type" value="Genomic_DNA"/>
</dbReference>
<feature type="region of interest" description="Disordered" evidence="7">
    <location>
        <begin position="181"/>
        <end position="291"/>
    </location>
</feature>
<gene>
    <name evidence="10" type="ORF">OSB04_016584</name>
</gene>